<comment type="caution">
    <text evidence="7">The sequence shown here is derived from an EMBL/GenBank/DDBJ whole genome shotgun (WGS) entry which is preliminary data.</text>
</comment>
<evidence type="ECO:0000256" key="5">
    <source>
        <dbReference type="PIRNR" id="PIRNR000410"/>
    </source>
</evidence>
<reference evidence="7 8" key="1">
    <citation type="submission" date="2020-09" db="EMBL/GenBank/DDBJ databases">
        <title>Roseomonas.</title>
        <authorList>
            <person name="Zhu W."/>
        </authorList>
    </citation>
    <scope>NUCLEOTIDE SEQUENCE [LARGE SCALE GENOMIC DNA]</scope>
    <source>
        <strain evidence="7 8">573</strain>
    </source>
</reference>
<evidence type="ECO:0000313" key="7">
    <source>
        <dbReference type="EMBL" id="MBO1081545.1"/>
    </source>
</evidence>
<comment type="function">
    <text evidence="5">Methylation of the membrane-bound methyl-accepting chemotaxis proteins (MCP) to form gamma-glutamyl methyl ester residues in MCP.</text>
</comment>
<gene>
    <name evidence="7" type="ORF">IAI61_21125</name>
</gene>
<dbReference type="InterPro" id="IPR022641">
    <property type="entry name" value="CheR_N"/>
</dbReference>
<evidence type="ECO:0000256" key="2">
    <source>
        <dbReference type="ARBA" id="ARBA00022603"/>
    </source>
</evidence>
<dbReference type="Proteomes" id="UP001518989">
    <property type="component" value="Unassembled WGS sequence"/>
</dbReference>
<dbReference type="Gene3D" id="1.10.155.10">
    <property type="entry name" value="Chemotaxis receptor methyltransferase CheR, N-terminal domain"/>
    <property type="match status" value="1"/>
</dbReference>
<dbReference type="Gene3D" id="3.40.50.150">
    <property type="entry name" value="Vaccinia Virus protein VP39"/>
    <property type="match status" value="1"/>
</dbReference>
<dbReference type="Pfam" id="PF03705">
    <property type="entry name" value="CheR_N"/>
    <property type="match status" value="1"/>
</dbReference>
<dbReference type="SUPFAM" id="SSF47757">
    <property type="entry name" value="Chemotaxis receptor methyltransferase CheR, N-terminal domain"/>
    <property type="match status" value="1"/>
</dbReference>
<dbReference type="InterPro" id="IPR029063">
    <property type="entry name" value="SAM-dependent_MTases_sf"/>
</dbReference>
<evidence type="ECO:0000259" key="6">
    <source>
        <dbReference type="PROSITE" id="PS50123"/>
    </source>
</evidence>
<dbReference type="InterPro" id="IPR036804">
    <property type="entry name" value="CheR_N_sf"/>
</dbReference>
<dbReference type="InterPro" id="IPR000780">
    <property type="entry name" value="CheR_MeTrfase"/>
</dbReference>
<dbReference type="InterPro" id="IPR022642">
    <property type="entry name" value="CheR_C"/>
</dbReference>
<dbReference type="SUPFAM" id="SSF53335">
    <property type="entry name" value="S-adenosyl-L-methionine-dependent methyltransferases"/>
    <property type="match status" value="1"/>
</dbReference>
<dbReference type="InterPro" id="IPR026024">
    <property type="entry name" value="Chemotaxis_MeTrfase_CheR"/>
</dbReference>
<dbReference type="PANTHER" id="PTHR24422">
    <property type="entry name" value="CHEMOTAXIS PROTEIN METHYLTRANSFERASE"/>
    <property type="match status" value="1"/>
</dbReference>
<keyword evidence="8" id="KW-1185">Reference proteome</keyword>
<keyword evidence="3 5" id="KW-0808">Transferase</keyword>
<proteinExistence type="predicted"/>
<keyword evidence="4 5" id="KW-0949">S-adenosyl-L-methionine</keyword>
<protein>
    <recommendedName>
        <fullName evidence="5">Chemotaxis protein methyltransferase</fullName>
        <ecNumber evidence="5">2.1.1.80</ecNumber>
    </recommendedName>
</protein>
<dbReference type="PIRSF" id="PIRSF000410">
    <property type="entry name" value="CheR"/>
    <property type="match status" value="1"/>
</dbReference>
<organism evidence="7 8">
    <name type="scientific">Roseomonas haemaphysalidis</name>
    <dbReference type="NCBI Taxonomy" id="2768162"/>
    <lineage>
        <taxon>Bacteria</taxon>
        <taxon>Pseudomonadati</taxon>
        <taxon>Pseudomonadota</taxon>
        <taxon>Alphaproteobacteria</taxon>
        <taxon>Acetobacterales</taxon>
        <taxon>Roseomonadaceae</taxon>
        <taxon>Roseomonas</taxon>
    </lineage>
</organism>
<evidence type="ECO:0000256" key="4">
    <source>
        <dbReference type="ARBA" id="ARBA00022691"/>
    </source>
</evidence>
<dbReference type="SMART" id="SM00138">
    <property type="entry name" value="MeTrc"/>
    <property type="match status" value="1"/>
</dbReference>
<dbReference type="EMBL" id="JACTNG010000016">
    <property type="protein sequence ID" value="MBO1081545.1"/>
    <property type="molecule type" value="Genomic_DNA"/>
</dbReference>
<keyword evidence="2 5" id="KW-0489">Methyltransferase</keyword>
<dbReference type="Pfam" id="PF01739">
    <property type="entry name" value="CheR"/>
    <property type="match status" value="1"/>
</dbReference>
<name>A0ABS3KX45_9PROT</name>
<dbReference type="EC" id="2.1.1.80" evidence="5"/>
<comment type="catalytic activity">
    <reaction evidence="1 5">
        <text>L-glutamyl-[protein] + S-adenosyl-L-methionine = [protein]-L-glutamate 5-O-methyl ester + S-adenosyl-L-homocysteine</text>
        <dbReference type="Rhea" id="RHEA:24452"/>
        <dbReference type="Rhea" id="RHEA-COMP:10208"/>
        <dbReference type="Rhea" id="RHEA-COMP:10311"/>
        <dbReference type="ChEBI" id="CHEBI:29973"/>
        <dbReference type="ChEBI" id="CHEBI:57856"/>
        <dbReference type="ChEBI" id="CHEBI:59789"/>
        <dbReference type="ChEBI" id="CHEBI:82795"/>
        <dbReference type="EC" id="2.1.1.80"/>
    </reaction>
</comment>
<dbReference type="PANTHER" id="PTHR24422:SF26">
    <property type="entry name" value="CHEMOTAXIS PROTEIN METHYLTRANSFERASE"/>
    <property type="match status" value="1"/>
</dbReference>
<sequence>MQQDMADRLDRLRDADFLRLARFIEEHSGIKMPPTKRTMLEGRLRKRVAATGCDDLRDYCAFLFERDGMAEEVVALIDAVTTNKTEFFREPEHFRILAEQVVPELLRDAPAGRVPVLNAWSVAASTGAEAYTLAMVLDAVATARGRFTPSILGTDISSRVLETALLGIYPEEMAAPVPPAMRGRYLRRGRGESSGLVRVAPELRQFVRFRRLNLMDGAYRLDTTMDIAFCRNVLIYFDKPTQQAVLERVCAQLRPGGFLFLGHSESLAGFGLPVEAVAATVFRRT</sequence>
<evidence type="ECO:0000313" key="8">
    <source>
        <dbReference type="Proteomes" id="UP001518989"/>
    </source>
</evidence>
<evidence type="ECO:0000256" key="1">
    <source>
        <dbReference type="ARBA" id="ARBA00001541"/>
    </source>
</evidence>
<dbReference type="PROSITE" id="PS50123">
    <property type="entry name" value="CHER"/>
    <property type="match status" value="1"/>
</dbReference>
<dbReference type="InterPro" id="IPR050903">
    <property type="entry name" value="Bact_Chemotaxis_MeTrfase"/>
</dbReference>
<dbReference type="PRINTS" id="PR00996">
    <property type="entry name" value="CHERMTFRASE"/>
</dbReference>
<accession>A0ABS3KX45</accession>
<evidence type="ECO:0000256" key="3">
    <source>
        <dbReference type="ARBA" id="ARBA00022679"/>
    </source>
</evidence>
<feature type="domain" description="CheR-type methyltransferase" evidence="6">
    <location>
        <begin position="5"/>
        <end position="285"/>
    </location>
</feature>